<keyword evidence="4" id="KW-0804">Transcription</keyword>
<dbReference type="EMBL" id="MU001673">
    <property type="protein sequence ID" value="KAF2460676.1"/>
    <property type="molecule type" value="Genomic_DNA"/>
</dbReference>
<comment type="subcellular location">
    <subcellularLocation>
        <location evidence="1">Nucleus</location>
    </subcellularLocation>
</comment>
<reference evidence="8" key="1">
    <citation type="journal article" date="2020" name="Stud. Mycol.">
        <title>101 Dothideomycetes genomes: a test case for predicting lifestyles and emergence of pathogens.</title>
        <authorList>
            <person name="Haridas S."/>
            <person name="Albert R."/>
            <person name="Binder M."/>
            <person name="Bloem J."/>
            <person name="Labutti K."/>
            <person name="Salamov A."/>
            <person name="Andreopoulos B."/>
            <person name="Baker S."/>
            <person name="Barry K."/>
            <person name="Bills G."/>
            <person name="Bluhm B."/>
            <person name="Cannon C."/>
            <person name="Castanera R."/>
            <person name="Culley D."/>
            <person name="Daum C."/>
            <person name="Ezra D."/>
            <person name="Gonzalez J."/>
            <person name="Henrissat B."/>
            <person name="Kuo A."/>
            <person name="Liang C."/>
            <person name="Lipzen A."/>
            <person name="Lutzoni F."/>
            <person name="Magnuson J."/>
            <person name="Mondo S."/>
            <person name="Nolan M."/>
            <person name="Ohm R."/>
            <person name="Pangilinan J."/>
            <person name="Park H.-J."/>
            <person name="Ramirez L."/>
            <person name="Alfaro M."/>
            <person name="Sun H."/>
            <person name="Tritt A."/>
            <person name="Yoshinaga Y."/>
            <person name="Zwiers L.-H."/>
            <person name="Turgeon B."/>
            <person name="Goodwin S."/>
            <person name="Spatafora J."/>
            <person name="Crous P."/>
            <person name="Grigoriev I."/>
        </authorList>
    </citation>
    <scope>NUCLEOTIDE SEQUENCE</scope>
    <source>
        <strain evidence="8">ATCC 16933</strain>
    </source>
</reference>
<dbReference type="InterPro" id="IPR021740">
    <property type="entry name" value="Velvet"/>
</dbReference>
<evidence type="ECO:0000256" key="5">
    <source>
        <dbReference type="ARBA" id="ARBA00023242"/>
    </source>
</evidence>
<feature type="region of interest" description="Disordered" evidence="6">
    <location>
        <begin position="310"/>
        <end position="377"/>
    </location>
</feature>
<feature type="compositionally biased region" description="Polar residues" evidence="6">
    <location>
        <begin position="352"/>
        <end position="371"/>
    </location>
</feature>
<evidence type="ECO:0000256" key="6">
    <source>
        <dbReference type="SAM" id="MobiDB-lite"/>
    </source>
</evidence>
<keyword evidence="9" id="KW-1185">Reference proteome</keyword>
<dbReference type="PROSITE" id="PS51821">
    <property type="entry name" value="VELVET"/>
    <property type="match status" value="1"/>
</dbReference>
<dbReference type="Proteomes" id="UP000799766">
    <property type="component" value="Unassembled WGS sequence"/>
</dbReference>
<accession>A0A6A6P9V7</accession>
<keyword evidence="5" id="KW-0539">Nucleus</keyword>
<feature type="domain" description="Velvet" evidence="7">
    <location>
        <begin position="46"/>
        <end position="218"/>
    </location>
</feature>
<dbReference type="InterPro" id="IPR037525">
    <property type="entry name" value="Velvet_dom"/>
</dbReference>
<evidence type="ECO:0000259" key="7">
    <source>
        <dbReference type="PROSITE" id="PS51821"/>
    </source>
</evidence>
<evidence type="ECO:0000256" key="4">
    <source>
        <dbReference type="ARBA" id="ARBA00023163"/>
    </source>
</evidence>
<organism evidence="8 9">
    <name type="scientific">Lineolata rhizophorae</name>
    <dbReference type="NCBI Taxonomy" id="578093"/>
    <lineage>
        <taxon>Eukaryota</taxon>
        <taxon>Fungi</taxon>
        <taxon>Dikarya</taxon>
        <taxon>Ascomycota</taxon>
        <taxon>Pezizomycotina</taxon>
        <taxon>Dothideomycetes</taxon>
        <taxon>Dothideomycetes incertae sedis</taxon>
        <taxon>Lineolatales</taxon>
        <taxon>Lineolataceae</taxon>
        <taxon>Lineolata</taxon>
    </lineage>
</organism>
<dbReference type="Gene3D" id="2.60.40.3960">
    <property type="entry name" value="Velvet domain"/>
    <property type="match status" value="1"/>
</dbReference>
<feature type="region of interest" description="Disordered" evidence="6">
    <location>
        <begin position="241"/>
        <end position="295"/>
    </location>
</feature>
<proteinExistence type="predicted"/>
<dbReference type="InterPro" id="IPR038491">
    <property type="entry name" value="Velvet_dom_sf"/>
</dbReference>
<evidence type="ECO:0000313" key="9">
    <source>
        <dbReference type="Proteomes" id="UP000799766"/>
    </source>
</evidence>
<sequence>MNRGFDDHSGFMYPQYAHAQYAAARPYTFEHLGQPPPSLGFPTEPDRWVTAIELEMRQQPAEALVTVPGKEKARKPVDPPPIIQLKVDKNGDPGQHFLQSPYLFTCATLCNEKGEPIQREQKEQLVGSLVSSLHRLKDVNNADGGFFVFGDISVRVTGTHRLMFSLFSYSKQTESVHFLKSIHSEPFKVVTQKHFKGLEESTYLSRAFSDQGVRLRLRKEPRAMMAGGTHKRGYQYALAPEADADSRPPPTNSGEDGYGNQNNQTHGDYVPSKRFKADNPGPIPVHPPDVYRQPWSYGSEYQTQAVDRSMPYLGTTPSSSSVTSPMSQGLPLASLTSSSQPLPLNSSSQQLTQMGFSSGPPVSSDPNQDNNYLAPFM</sequence>
<evidence type="ECO:0000256" key="2">
    <source>
        <dbReference type="ARBA" id="ARBA00022969"/>
    </source>
</evidence>
<dbReference type="GO" id="GO:0030435">
    <property type="term" value="P:sporulation resulting in formation of a cellular spore"/>
    <property type="evidence" value="ECO:0007669"/>
    <property type="project" value="UniProtKB-KW"/>
</dbReference>
<gene>
    <name evidence="8" type="ORF">BDY21DRAFT_171184</name>
</gene>
<dbReference type="PANTHER" id="PTHR33572:SF18">
    <property type="entry name" value="SPORE DEVELOPMENT REGULATOR VOSA"/>
    <property type="match status" value="1"/>
</dbReference>
<dbReference type="PANTHER" id="PTHR33572">
    <property type="entry name" value="SPORE DEVELOPMENT REGULATOR VOSA"/>
    <property type="match status" value="1"/>
</dbReference>
<evidence type="ECO:0000256" key="3">
    <source>
        <dbReference type="ARBA" id="ARBA00023015"/>
    </source>
</evidence>
<protein>
    <submittedName>
        <fullName evidence="8">Velvet factor-domain-containing protein</fullName>
    </submittedName>
</protein>
<evidence type="ECO:0000313" key="8">
    <source>
        <dbReference type="EMBL" id="KAF2460676.1"/>
    </source>
</evidence>
<evidence type="ECO:0000256" key="1">
    <source>
        <dbReference type="ARBA" id="ARBA00004123"/>
    </source>
</evidence>
<feature type="compositionally biased region" description="Low complexity" evidence="6">
    <location>
        <begin position="315"/>
        <end position="351"/>
    </location>
</feature>
<keyword evidence="2" id="KW-0749">Sporulation</keyword>
<dbReference type="AlphaFoldDB" id="A0A6A6P9V7"/>
<name>A0A6A6P9V7_9PEZI</name>
<dbReference type="GO" id="GO:0005634">
    <property type="term" value="C:nucleus"/>
    <property type="evidence" value="ECO:0007669"/>
    <property type="project" value="UniProtKB-SubCell"/>
</dbReference>
<keyword evidence="3" id="KW-0805">Transcription regulation</keyword>
<dbReference type="OrthoDB" id="5599552at2759"/>
<dbReference type="Pfam" id="PF11754">
    <property type="entry name" value="Velvet"/>
    <property type="match status" value="1"/>
</dbReference>